<evidence type="ECO:0000313" key="1">
    <source>
        <dbReference type="EMBL" id="KKK80612.1"/>
    </source>
</evidence>
<reference evidence="1" key="1">
    <citation type="journal article" date="2015" name="Nature">
        <title>Complex archaea that bridge the gap between prokaryotes and eukaryotes.</title>
        <authorList>
            <person name="Spang A."/>
            <person name="Saw J.H."/>
            <person name="Jorgensen S.L."/>
            <person name="Zaremba-Niedzwiedzka K."/>
            <person name="Martijn J."/>
            <person name="Lind A.E."/>
            <person name="van Eijk R."/>
            <person name="Schleper C."/>
            <person name="Guy L."/>
            <person name="Ettema T.J."/>
        </authorList>
    </citation>
    <scope>NUCLEOTIDE SEQUENCE</scope>
</reference>
<protein>
    <recommendedName>
        <fullName evidence="2">Nucleotidyltransferase family protein</fullName>
    </recommendedName>
</protein>
<dbReference type="Pfam" id="PF08843">
    <property type="entry name" value="AbiEii"/>
    <property type="match status" value="1"/>
</dbReference>
<accession>A0A0F8YGR3</accession>
<organism evidence="1">
    <name type="scientific">marine sediment metagenome</name>
    <dbReference type="NCBI Taxonomy" id="412755"/>
    <lineage>
        <taxon>unclassified sequences</taxon>
        <taxon>metagenomes</taxon>
        <taxon>ecological metagenomes</taxon>
    </lineage>
</organism>
<evidence type="ECO:0008006" key="2">
    <source>
        <dbReference type="Google" id="ProtNLM"/>
    </source>
</evidence>
<dbReference type="EMBL" id="LAZR01053501">
    <property type="protein sequence ID" value="KKK80612.1"/>
    <property type="molecule type" value="Genomic_DNA"/>
</dbReference>
<name>A0A0F8YGR3_9ZZZZ</name>
<dbReference type="AlphaFoldDB" id="A0A0F8YGR3"/>
<dbReference type="SUPFAM" id="SSF81301">
    <property type="entry name" value="Nucleotidyltransferase"/>
    <property type="match status" value="1"/>
</dbReference>
<dbReference type="InterPro" id="IPR014942">
    <property type="entry name" value="AbiEii"/>
</dbReference>
<dbReference type="InterPro" id="IPR043519">
    <property type="entry name" value="NT_sf"/>
</dbReference>
<sequence>MALEDVADRLKRISKALEDASVPYALVGGQAVAMWVATVDPAAVRTTKDVDILLRREDLPRAKAAAMSVEMDYFEVMGVGMFLDRNDPNPRHAVHLVWAGEKVLPDHQLPSPTIDQRKSLAPDLQVVSLAGLVRMKLLAGRDQDRVHLRDMIDVGLVGRDLFDQLPADLASRLDILLTEAGR</sequence>
<gene>
    <name evidence="1" type="ORF">LCGC14_2821750</name>
</gene>
<proteinExistence type="predicted"/>
<dbReference type="Gene3D" id="3.30.460.40">
    <property type="match status" value="1"/>
</dbReference>
<comment type="caution">
    <text evidence="1">The sequence shown here is derived from an EMBL/GenBank/DDBJ whole genome shotgun (WGS) entry which is preliminary data.</text>
</comment>